<feature type="DNA-binding region" description="HMG box" evidence="2">
    <location>
        <begin position="16"/>
        <end position="68"/>
    </location>
</feature>
<gene>
    <name evidence="4" type="ORF">ACHAWO_002997</name>
</gene>
<dbReference type="EMBL" id="JALLPJ020000002">
    <property type="protein sequence ID" value="KAL3805487.1"/>
    <property type="molecule type" value="Genomic_DNA"/>
</dbReference>
<dbReference type="Proteomes" id="UP001530400">
    <property type="component" value="Unassembled WGS sequence"/>
</dbReference>
<dbReference type="GO" id="GO:0003677">
    <property type="term" value="F:DNA binding"/>
    <property type="evidence" value="ECO:0007669"/>
    <property type="project" value="UniProtKB-UniRule"/>
</dbReference>
<evidence type="ECO:0000259" key="3">
    <source>
        <dbReference type="PROSITE" id="PS50118"/>
    </source>
</evidence>
<dbReference type="PROSITE" id="PS50118">
    <property type="entry name" value="HMG_BOX_2"/>
    <property type="match status" value="1"/>
</dbReference>
<dbReference type="GO" id="GO:0005634">
    <property type="term" value="C:nucleus"/>
    <property type="evidence" value="ECO:0007669"/>
    <property type="project" value="UniProtKB-UniRule"/>
</dbReference>
<reference evidence="4 5" key="1">
    <citation type="submission" date="2024-10" db="EMBL/GenBank/DDBJ databases">
        <title>Updated reference genomes for cyclostephanoid diatoms.</title>
        <authorList>
            <person name="Roberts W.R."/>
            <person name="Alverson A.J."/>
        </authorList>
    </citation>
    <scope>NUCLEOTIDE SEQUENCE [LARGE SCALE GENOMIC DNA]</scope>
    <source>
        <strain evidence="4 5">AJA010-31</strain>
    </source>
</reference>
<name>A0ABD3QYW5_9STRA</name>
<comment type="caution">
    <text evidence="4">The sequence shown here is derived from an EMBL/GenBank/DDBJ whole genome shotgun (WGS) entry which is preliminary data.</text>
</comment>
<protein>
    <recommendedName>
        <fullName evidence="3">HMG box domain-containing protein</fullName>
    </recommendedName>
</protein>
<dbReference type="SUPFAM" id="SSF47095">
    <property type="entry name" value="HMG-box"/>
    <property type="match status" value="1"/>
</dbReference>
<dbReference type="AlphaFoldDB" id="A0ABD3QYW5"/>
<evidence type="ECO:0000313" key="5">
    <source>
        <dbReference type="Proteomes" id="UP001530400"/>
    </source>
</evidence>
<dbReference type="PRINTS" id="PR00886">
    <property type="entry name" value="HIGHMOBLTY12"/>
</dbReference>
<dbReference type="Pfam" id="PF00505">
    <property type="entry name" value="HMG_box"/>
    <property type="match status" value="1"/>
</dbReference>
<keyword evidence="5" id="KW-1185">Reference proteome</keyword>
<dbReference type="InterPro" id="IPR050342">
    <property type="entry name" value="HMGB"/>
</dbReference>
<sequence length="68" mass="7631">MTFTSIATKAKGSPKAKKPLTGYMLFAKETRPEIIKENPDMSFGEVGKELGARWRALSEAEKAEWKNK</sequence>
<dbReference type="InterPro" id="IPR036910">
    <property type="entry name" value="HMG_box_dom_sf"/>
</dbReference>
<organism evidence="4 5">
    <name type="scientific">Cyclotella atomus</name>
    <dbReference type="NCBI Taxonomy" id="382360"/>
    <lineage>
        <taxon>Eukaryota</taxon>
        <taxon>Sar</taxon>
        <taxon>Stramenopiles</taxon>
        <taxon>Ochrophyta</taxon>
        <taxon>Bacillariophyta</taxon>
        <taxon>Coscinodiscophyceae</taxon>
        <taxon>Thalassiosirophycidae</taxon>
        <taxon>Stephanodiscales</taxon>
        <taxon>Stephanodiscaceae</taxon>
        <taxon>Cyclotella</taxon>
    </lineage>
</organism>
<feature type="domain" description="HMG box" evidence="3">
    <location>
        <begin position="16"/>
        <end position="68"/>
    </location>
</feature>
<dbReference type="CDD" id="cd00084">
    <property type="entry name" value="HMG-box_SF"/>
    <property type="match status" value="1"/>
</dbReference>
<evidence type="ECO:0000256" key="1">
    <source>
        <dbReference type="ARBA" id="ARBA00023125"/>
    </source>
</evidence>
<evidence type="ECO:0000313" key="4">
    <source>
        <dbReference type="EMBL" id="KAL3805487.1"/>
    </source>
</evidence>
<dbReference type="SMART" id="SM00398">
    <property type="entry name" value="HMG"/>
    <property type="match status" value="1"/>
</dbReference>
<dbReference type="Gene3D" id="1.10.30.10">
    <property type="entry name" value="High mobility group box domain"/>
    <property type="match status" value="1"/>
</dbReference>
<proteinExistence type="predicted"/>
<dbReference type="PANTHER" id="PTHR48112">
    <property type="entry name" value="HIGH MOBILITY GROUP PROTEIN DSP1"/>
    <property type="match status" value="1"/>
</dbReference>
<dbReference type="PANTHER" id="PTHR48112:SF22">
    <property type="entry name" value="MITOCHONDRIAL TRANSCRIPTION FACTOR A, ISOFORM B"/>
    <property type="match status" value="1"/>
</dbReference>
<keyword evidence="2" id="KW-0539">Nucleus</keyword>
<dbReference type="InterPro" id="IPR009071">
    <property type="entry name" value="HMG_box_dom"/>
</dbReference>
<keyword evidence="1 2" id="KW-0238">DNA-binding</keyword>
<evidence type="ECO:0000256" key="2">
    <source>
        <dbReference type="PROSITE-ProRule" id="PRU00267"/>
    </source>
</evidence>
<accession>A0ABD3QYW5</accession>